<dbReference type="EMBL" id="KM982402">
    <property type="protein sequence ID" value="AKI79911.1"/>
    <property type="molecule type" value="Genomic_DNA"/>
</dbReference>
<evidence type="ECO:0000313" key="2">
    <source>
        <dbReference type="Proteomes" id="UP000240461"/>
    </source>
</evidence>
<accession>A0A0G2Y9W3</accession>
<name>A0A0G2Y9W3_9VIRU</name>
<keyword evidence="2" id="KW-1185">Reference proteome</keyword>
<evidence type="ECO:0000313" key="1">
    <source>
        <dbReference type="EMBL" id="AKI79911.1"/>
    </source>
</evidence>
<reference evidence="1 2" key="1">
    <citation type="submission" date="2014-10" db="EMBL/GenBank/DDBJ databases">
        <title>Pan-genome analysis of Brazilian lineage A amoebal mimiviruses.</title>
        <authorList>
            <person name="Assis F.L."/>
            <person name="Abrahao J.S."/>
            <person name="Kroon E.G."/>
            <person name="Dornas F.P."/>
            <person name="Andrade K.R."/>
            <person name="Borato P.V.M."/>
            <person name="Pilotto M.R."/>
            <person name="Benamar S."/>
            <person name="LaScola B."/>
            <person name="Colson P."/>
        </authorList>
    </citation>
    <scope>NUCLEOTIDE SEQUENCE [LARGE SCALE GENOMIC DNA]</scope>
    <source>
        <strain evidence="1 2">Kroon</strain>
    </source>
</reference>
<organism evidence="1 2">
    <name type="scientific">Acanthamoeba polyphaga mimivirus Kroon</name>
    <dbReference type="NCBI Taxonomy" id="3069720"/>
    <lineage>
        <taxon>Viruses</taxon>
        <taxon>Varidnaviria</taxon>
        <taxon>Bamfordvirae</taxon>
        <taxon>Nucleocytoviricota</taxon>
        <taxon>Megaviricetes</taxon>
        <taxon>Imitervirales</taxon>
        <taxon>Mimiviridae</taxon>
        <taxon>Megamimivirinae</taxon>
        <taxon>Mimivirus</taxon>
        <taxon>Mimivirus lagoaense</taxon>
    </lineage>
</organism>
<dbReference type="Proteomes" id="UP000240461">
    <property type="component" value="Segment"/>
</dbReference>
<dbReference type="KEGG" id="vg:80513709"/>
<proteinExistence type="predicted"/>
<protein>
    <submittedName>
        <fullName evidence="1">Uncharacterized protein</fullName>
    </submittedName>
</protein>
<sequence>MGDFVFCYGLHNKNRLSKYIKQTKKSLKLYLDNDNYINVKMKTQSGQKYIVVDFNDSLDFLKFIVEKKIYCDEYKHDCESLCLHNDYLEYIVENKYYDIIKFYCKKFVPLIKLNNDICVFFHSLFVDIDQNDFKYIFKHSCLEDIKPHIVYVLITINTTIEFMDDIISIYKNKLTKLFTSGKILDLELCKIKIDPKFFLISALKKDDVKLFEFVIEEICNLTNEIDKTKLDKKQSKLLEKFEVNFDFKFIDDIISNYMLDDFNLDINIEPTYFCPNIFRQILLTVSDIKYLDNGTMFDILAYDIVEYMGIICDFIGDSNPELINGMLIDAKSTEMAQLLIDYGAEYEKLYESQEFHECHSNVKKLIKKLIKETSDS</sequence>